<keyword evidence="4" id="KW-0472">Membrane</keyword>
<dbReference type="EMBL" id="KL198011">
    <property type="protein sequence ID" value="KDQ25135.1"/>
    <property type="molecule type" value="Genomic_DNA"/>
</dbReference>
<protein>
    <recommendedName>
        <fullName evidence="11">Helicase ATP-binding domain-containing protein</fullName>
    </recommendedName>
</protein>
<evidence type="ECO:0000313" key="8">
    <source>
        <dbReference type="EMBL" id="KDQ22068.1"/>
    </source>
</evidence>
<feature type="domain" description="Helicase C-terminal" evidence="6">
    <location>
        <begin position="305"/>
        <end position="382"/>
    </location>
</feature>
<evidence type="ECO:0000256" key="2">
    <source>
        <dbReference type="ARBA" id="ARBA00022801"/>
    </source>
</evidence>
<dbReference type="GO" id="GO:0016787">
    <property type="term" value="F:hydrolase activity"/>
    <property type="evidence" value="ECO:0007669"/>
    <property type="project" value="UniProtKB-KW"/>
</dbReference>
<accession>A0A067NE38</accession>
<dbReference type="InterPro" id="IPR001650">
    <property type="entry name" value="Helicase_C-like"/>
</dbReference>
<dbReference type="EMBL" id="KL198014">
    <property type="protein sequence ID" value="KDQ22068.1"/>
    <property type="molecule type" value="Genomic_DNA"/>
</dbReference>
<name>A0A067NE38_PLEO1</name>
<dbReference type="InterPro" id="IPR050628">
    <property type="entry name" value="SNF2_RAD54_helicase_TF"/>
</dbReference>
<dbReference type="AlphaFoldDB" id="A0A067NE38"/>
<gene>
    <name evidence="9" type="ORF">PLEOSDRAFT_1046561</name>
    <name evidence="7" type="ORF">PLEOSDRAFT_1049937</name>
    <name evidence="8" type="ORF">PLEOSDRAFT_1051431</name>
</gene>
<keyword evidence="4" id="KW-0812">Transmembrane</keyword>
<dbReference type="GO" id="GO:0005524">
    <property type="term" value="F:ATP binding"/>
    <property type="evidence" value="ECO:0007669"/>
    <property type="project" value="UniProtKB-KW"/>
</dbReference>
<dbReference type="STRING" id="1137138.A0A067NE38"/>
<dbReference type="Pfam" id="PF00271">
    <property type="entry name" value="Helicase_C"/>
    <property type="match status" value="1"/>
</dbReference>
<dbReference type="VEuPathDB" id="FungiDB:PLEOSDRAFT_1049937"/>
<dbReference type="SUPFAM" id="SSF52540">
    <property type="entry name" value="P-loop containing nucleoside triphosphate hydrolases"/>
    <property type="match status" value="1"/>
</dbReference>
<evidence type="ECO:0000259" key="5">
    <source>
        <dbReference type="Pfam" id="PF00176"/>
    </source>
</evidence>
<dbReference type="HOGENOM" id="CLU_610561_0_0_1"/>
<feature type="transmembrane region" description="Helical" evidence="4">
    <location>
        <begin position="361"/>
        <end position="388"/>
    </location>
</feature>
<dbReference type="Pfam" id="PF00176">
    <property type="entry name" value="SNF2-rel_dom"/>
    <property type="match status" value="1"/>
</dbReference>
<keyword evidence="1" id="KW-0547">Nucleotide-binding</keyword>
<sequence length="449" mass="50609">SCQALQADFALIYTYQPPTTTLLKPWVDAKRKPLGNSVDKTLFDLKYLVVTIDEAHTYRNPGVKQCAATTILSCSSLRLAMTGTPLQTSTRDLSAMGRLINVPWFATDEAYQQERDDMKTIRRLSATKNRPADQDGLQEARVQISTRIKNRFKGRILCRSPGTIGQDGKPLVNLPQKRRITLEIEPTPREKVIFEKNANTTRADFSGSDAQLLVMNRGFYVPHRLCIAYPRIGKEEEDANGKSLPFFDPIPHFNSLEEWQPMKSMKIQSAVDLCVHFLASDEAGMPYVLDGVLVLPPMPDEATPSRQNKILIYQEYPSLGPLLRNILTLHGIQPLWIDGGMNTRARSKIVKKFHASDEFRVLIISSVGSTGLNLAIANIVVFVVWIYLNFRCLLIVVLGPTVECSRTTPNRESMLSTTAKEGRLVLHATHTWYCRYHPRKSRSRKTGPL</sequence>
<reference evidence="10" key="1">
    <citation type="journal article" date="2014" name="Proc. Natl. Acad. Sci. U.S.A.">
        <title>Extensive sampling of basidiomycete genomes demonstrates inadequacy of the white-rot/brown-rot paradigm for wood decay fungi.</title>
        <authorList>
            <person name="Riley R."/>
            <person name="Salamov A.A."/>
            <person name="Brown D.W."/>
            <person name="Nagy L.G."/>
            <person name="Floudas D."/>
            <person name="Held B.W."/>
            <person name="Levasseur A."/>
            <person name="Lombard V."/>
            <person name="Morin E."/>
            <person name="Otillar R."/>
            <person name="Lindquist E.A."/>
            <person name="Sun H."/>
            <person name="LaButti K.M."/>
            <person name="Schmutz J."/>
            <person name="Jabbour D."/>
            <person name="Luo H."/>
            <person name="Baker S.E."/>
            <person name="Pisabarro A.G."/>
            <person name="Walton J.D."/>
            <person name="Blanchette R.A."/>
            <person name="Henrissat B."/>
            <person name="Martin F."/>
            <person name="Cullen D."/>
            <person name="Hibbett D.S."/>
            <person name="Grigoriev I.V."/>
        </authorList>
    </citation>
    <scope>NUCLEOTIDE SEQUENCE [LARGE SCALE GENOMIC DNA]</scope>
    <source>
        <strain evidence="10">PC15</strain>
    </source>
</reference>
<keyword evidence="3" id="KW-0067">ATP-binding</keyword>
<evidence type="ECO:0008006" key="11">
    <source>
        <dbReference type="Google" id="ProtNLM"/>
    </source>
</evidence>
<reference evidence="7" key="2">
    <citation type="journal article" date="2014" name="Proc. Natl. Acad. Sci. U.S.A.">
        <title>Extensive sampling of basidiomycete genomes demonstrates inadequacy of the white rot/brown rot paradigm for wood decay fungi.</title>
        <authorList>
            <person name="Riley R."/>
            <person name="Salamov A.A."/>
            <person name="Brown D.W."/>
            <person name="Nagy L.G."/>
            <person name="Floudas D."/>
            <person name="Held B.W."/>
            <person name="Levasseur A."/>
            <person name="Lombard V."/>
            <person name="Morin E."/>
            <person name="Otillar R."/>
            <person name="Lindquist E.A."/>
            <person name="Sun H."/>
            <person name="LaButti K.M."/>
            <person name="Schmutz J."/>
            <person name="Jabbour D."/>
            <person name="Luo H."/>
            <person name="Baker S.E."/>
            <person name="Pisabarro A.G."/>
            <person name="Walton J.D."/>
            <person name="Blanchette R.A."/>
            <person name="Henrissat B."/>
            <person name="Martin F."/>
            <person name="Cullen D."/>
            <person name="Hibbett D.S."/>
            <person name="Grigoriev I.V."/>
        </authorList>
    </citation>
    <scope>NUCLEOTIDE SEQUENCE</scope>
    <source>
        <strain evidence="7">PC15</strain>
    </source>
</reference>
<evidence type="ECO:0000256" key="4">
    <source>
        <dbReference type="SAM" id="Phobius"/>
    </source>
</evidence>
<dbReference type="GO" id="GO:0005634">
    <property type="term" value="C:nucleus"/>
    <property type="evidence" value="ECO:0007669"/>
    <property type="project" value="TreeGrafter"/>
</dbReference>
<dbReference type="Gene3D" id="3.40.50.10810">
    <property type="entry name" value="Tandem AAA-ATPase domain"/>
    <property type="match status" value="1"/>
</dbReference>
<evidence type="ECO:0000256" key="1">
    <source>
        <dbReference type="ARBA" id="ARBA00022741"/>
    </source>
</evidence>
<dbReference type="VEuPathDB" id="FungiDB:PLEOSDRAFT_1046561"/>
<evidence type="ECO:0000259" key="6">
    <source>
        <dbReference type="Pfam" id="PF00271"/>
    </source>
</evidence>
<evidence type="ECO:0000256" key="3">
    <source>
        <dbReference type="ARBA" id="ARBA00022840"/>
    </source>
</evidence>
<dbReference type="PANTHER" id="PTHR45626">
    <property type="entry name" value="TRANSCRIPTION TERMINATION FACTOR 2-RELATED"/>
    <property type="match status" value="1"/>
</dbReference>
<dbReference type="OrthoDB" id="3270319at2759"/>
<dbReference type="InterPro" id="IPR027417">
    <property type="entry name" value="P-loop_NTPase"/>
</dbReference>
<organism evidence="7 10">
    <name type="scientific">Pleurotus ostreatus (strain PC15)</name>
    <name type="common">Oyster mushroom</name>
    <dbReference type="NCBI Taxonomy" id="1137138"/>
    <lineage>
        <taxon>Eukaryota</taxon>
        <taxon>Fungi</taxon>
        <taxon>Dikarya</taxon>
        <taxon>Basidiomycota</taxon>
        <taxon>Agaricomycotina</taxon>
        <taxon>Agaricomycetes</taxon>
        <taxon>Agaricomycetidae</taxon>
        <taxon>Agaricales</taxon>
        <taxon>Pleurotineae</taxon>
        <taxon>Pleurotaceae</taxon>
        <taxon>Pleurotus</taxon>
    </lineage>
</organism>
<evidence type="ECO:0000313" key="9">
    <source>
        <dbReference type="EMBL" id="KDQ25135.1"/>
    </source>
</evidence>
<keyword evidence="4" id="KW-1133">Transmembrane helix</keyword>
<keyword evidence="2" id="KW-0378">Hydrolase</keyword>
<evidence type="ECO:0000313" key="10">
    <source>
        <dbReference type="Proteomes" id="UP000027073"/>
    </source>
</evidence>
<dbReference type="GO" id="GO:0006281">
    <property type="term" value="P:DNA repair"/>
    <property type="evidence" value="ECO:0007669"/>
    <property type="project" value="TreeGrafter"/>
</dbReference>
<evidence type="ECO:0000313" key="7">
    <source>
        <dbReference type="EMBL" id="KDQ22061.1"/>
    </source>
</evidence>
<dbReference type="VEuPathDB" id="FungiDB:PLEOSDRAFT_1051431"/>
<dbReference type="InterPro" id="IPR038718">
    <property type="entry name" value="SNF2-like_sf"/>
</dbReference>
<dbReference type="EMBL" id="KL198014">
    <property type="protein sequence ID" value="KDQ22061.1"/>
    <property type="molecule type" value="Genomic_DNA"/>
</dbReference>
<feature type="non-terminal residue" evidence="7">
    <location>
        <position position="1"/>
    </location>
</feature>
<proteinExistence type="predicted"/>
<dbReference type="GO" id="GO:0008094">
    <property type="term" value="F:ATP-dependent activity, acting on DNA"/>
    <property type="evidence" value="ECO:0007669"/>
    <property type="project" value="TreeGrafter"/>
</dbReference>
<dbReference type="Proteomes" id="UP000027073">
    <property type="component" value="Unassembled WGS sequence"/>
</dbReference>
<dbReference type="Gene3D" id="3.40.50.300">
    <property type="entry name" value="P-loop containing nucleotide triphosphate hydrolases"/>
    <property type="match status" value="1"/>
</dbReference>
<dbReference type="InterPro" id="IPR000330">
    <property type="entry name" value="SNF2_N"/>
</dbReference>
<feature type="domain" description="SNF2 N-terminal" evidence="5">
    <location>
        <begin position="47"/>
        <end position="196"/>
    </location>
</feature>